<protein>
    <recommendedName>
        <fullName evidence="7">Protein kinase domain-containing protein</fullName>
    </recommendedName>
</protein>
<dbReference type="PANTHER" id="PTHR48011:SF76">
    <property type="entry name" value="MITOGEN-ACTIVATED PROTEIN KINASE KINASE KINASE 15"/>
    <property type="match status" value="1"/>
</dbReference>
<accession>A0AAP0MHZ1</accession>
<evidence type="ECO:0000259" key="7">
    <source>
        <dbReference type="PROSITE" id="PS50011"/>
    </source>
</evidence>
<dbReference type="InterPro" id="IPR011009">
    <property type="entry name" value="Kinase-like_dom_sf"/>
</dbReference>
<dbReference type="PROSITE" id="PS00108">
    <property type="entry name" value="PROTEIN_KINASE_ST"/>
    <property type="match status" value="1"/>
</dbReference>
<sequence>MEWTRGPIIGRGSTATVSLANLASSGKFIAVKSTELSRSMFLQREQCFLSKISSPYVVDYLGFNVTNENNTPTYNLCMEYMPRGTLYDEIRRHGGRLDEQMIKLYAWQILQGLNHLHMNGIAHCDIKSNNVLIGDDGAKIADLGCAKYVGEIDSNAALAKSAFSGTPVFMAPEVARREEQGLAADIWAVGCTIVEMATGTNPWPELNDPVSALYRIGFSGETPEIPRWLSMEAKDFLCKCLTGDPKERLTAKELLEHPFICGVEFDHFKDVEKFIMSSPCTVLNHGFWDSLEEAESSENLSPKASPSSSSSNSAVKRIQQLIGCALPSLVSSVPNWSLDEDWITVRSNGIEEPKICSDENDLVIAHEPSAEATLAWDLISEEEVQNSTLIEDLFEGFSIDSNSDISNNRIYASGRSIMLSLSFLQLVVEIRISTSQTNWRDVVNKEINALGISLLTHARSTILAAENGFISKVSCKLELINQDCWCNKMM</sequence>
<gene>
    <name evidence="8" type="ORF">WN944_002118</name>
</gene>
<dbReference type="InterPro" id="IPR052751">
    <property type="entry name" value="Plant_MAPKKK"/>
</dbReference>
<keyword evidence="2 5" id="KW-0547">Nucleotide-binding</keyword>
<dbReference type="GO" id="GO:0007165">
    <property type="term" value="P:signal transduction"/>
    <property type="evidence" value="ECO:0007669"/>
    <property type="project" value="TreeGrafter"/>
</dbReference>
<evidence type="ECO:0000256" key="3">
    <source>
        <dbReference type="ARBA" id="ARBA00022777"/>
    </source>
</evidence>
<name>A0AAP0MHZ1_9ROSI</name>
<comment type="similarity">
    <text evidence="6">Belongs to the protein kinase superfamily.</text>
</comment>
<dbReference type="GO" id="GO:0004674">
    <property type="term" value="F:protein serine/threonine kinase activity"/>
    <property type="evidence" value="ECO:0007669"/>
    <property type="project" value="UniProtKB-KW"/>
</dbReference>
<dbReference type="GO" id="GO:0005524">
    <property type="term" value="F:ATP binding"/>
    <property type="evidence" value="ECO:0007669"/>
    <property type="project" value="UniProtKB-UniRule"/>
</dbReference>
<evidence type="ECO:0000313" key="8">
    <source>
        <dbReference type="EMBL" id="KAK9209750.1"/>
    </source>
</evidence>
<dbReference type="InterPro" id="IPR000719">
    <property type="entry name" value="Prot_kinase_dom"/>
</dbReference>
<proteinExistence type="inferred from homology"/>
<dbReference type="PROSITE" id="PS00107">
    <property type="entry name" value="PROTEIN_KINASE_ATP"/>
    <property type="match status" value="1"/>
</dbReference>
<evidence type="ECO:0000256" key="1">
    <source>
        <dbReference type="ARBA" id="ARBA00022679"/>
    </source>
</evidence>
<dbReference type="AlphaFoldDB" id="A0AAP0MHZ1"/>
<evidence type="ECO:0000256" key="5">
    <source>
        <dbReference type="PROSITE-ProRule" id="PRU10141"/>
    </source>
</evidence>
<dbReference type="InterPro" id="IPR008271">
    <property type="entry name" value="Ser/Thr_kinase_AS"/>
</dbReference>
<dbReference type="PANTHER" id="PTHR48011">
    <property type="entry name" value="CCR4-NOT TRANSCRIPTIONAL COMPLEX SUBUNIT CAF120-RELATED"/>
    <property type="match status" value="1"/>
</dbReference>
<keyword evidence="6" id="KW-0723">Serine/threonine-protein kinase</keyword>
<evidence type="ECO:0000256" key="2">
    <source>
        <dbReference type="ARBA" id="ARBA00022741"/>
    </source>
</evidence>
<evidence type="ECO:0000313" key="9">
    <source>
        <dbReference type="Proteomes" id="UP001428341"/>
    </source>
</evidence>
<dbReference type="CDD" id="cd06606">
    <property type="entry name" value="STKc_MAPKKK"/>
    <property type="match status" value="1"/>
</dbReference>
<comment type="caution">
    <text evidence="8">The sequence shown here is derived from an EMBL/GenBank/DDBJ whole genome shotgun (WGS) entry which is preliminary data.</text>
</comment>
<keyword evidence="9" id="KW-1185">Reference proteome</keyword>
<keyword evidence="3" id="KW-0418">Kinase</keyword>
<evidence type="ECO:0000256" key="4">
    <source>
        <dbReference type="ARBA" id="ARBA00022840"/>
    </source>
</evidence>
<feature type="binding site" evidence="5">
    <location>
        <position position="32"/>
    </location>
    <ligand>
        <name>ATP</name>
        <dbReference type="ChEBI" id="CHEBI:30616"/>
    </ligand>
</feature>
<organism evidence="8 9">
    <name type="scientific">Citrus x changshan-huyou</name>
    <dbReference type="NCBI Taxonomy" id="2935761"/>
    <lineage>
        <taxon>Eukaryota</taxon>
        <taxon>Viridiplantae</taxon>
        <taxon>Streptophyta</taxon>
        <taxon>Embryophyta</taxon>
        <taxon>Tracheophyta</taxon>
        <taxon>Spermatophyta</taxon>
        <taxon>Magnoliopsida</taxon>
        <taxon>eudicotyledons</taxon>
        <taxon>Gunneridae</taxon>
        <taxon>Pentapetalae</taxon>
        <taxon>rosids</taxon>
        <taxon>malvids</taxon>
        <taxon>Sapindales</taxon>
        <taxon>Rutaceae</taxon>
        <taxon>Aurantioideae</taxon>
        <taxon>Citrus</taxon>
    </lineage>
</organism>
<dbReference type="EMBL" id="JBCGBO010000004">
    <property type="protein sequence ID" value="KAK9209750.1"/>
    <property type="molecule type" value="Genomic_DNA"/>
</dbReference>
<dbReference type="PROSITE" id="PS50011">
    <property type="entry name" value="PROTEIN_KINASE_DOM"/>
    <property type="match status" value="1"/>
</dbReference>
<dbReference type="SMART" id="SM00220">
    <property type="entry name" value="S_TKc"/>
    <property type="match status" value="1"/>
</dbReference>
<keyword evidence="1" id="KW-0808">Transferase</keyword>
<dbReference type="Pfam" id="PF00069">
    <property type="entry name" value="Pkinase"/>
    <property type="match status" value="1"/>
</dbReference>
<dbReference type="Gene3D" id="1.10.510.10">
    <property type="entry name" value="Transferase(Phosphotransferase) domain 1"/>
    <property type="match status" value="1"/>
</dbReference>
<dbReference type="Proteomes" id="UP001428341">
    <property type="component" value="Unassembled WGS sequence"/>
</dbReference>
<evidence type="ECO:0000256" key="6">
    <source>
        <dbReference type="RuleBase" id="RU000304"/>
    </source>
</evidence>
<dbReference type="InterPro" id="IPR017441">
    <property type="entry name" value="Protein_kinase_ATP_BS"/>
</dbReference>
<reference evidence="8 9" key="1">
    <citation type="submission" date="2024-05" db="EMBL/GenBank/DDBJ databases">
        <title>Haplotype-resolved chromosome-level genome assembly of Huyou (Citrus changshanensis).</title>
        <authorList>
            <person name="Miao C."/>
            <person name="Chen W."/>
            <person name="Wu Y."/>
            <person name="Wang L."/>
            <person name="Zhao S."/>
            <person name="Grierson D."/>
            <person name="Xu C."/>
            <person name="Chen K."/>
        </authorList>
    </citation>
    <scope>NUCLEOTIDE SEQUENCE [LARGE SCALE GENOMIC DNA]</scope>
    <source>
        <strain evidence="8">01-14</strain>
        <tissue evidence="8">Leaf</tissue>
    </source>
</reference>
<dbReference type="SUPFAM" id="SSF56112">
    <property type="entry name" value="Protein kinase-like (PK-like)"/>
    <property type="match status" value="1"/>
</dbReference>
<feature type="domain" description="Protein kinase" evidence="7">
    <location>
        <begin position="3"/>
        <end position="260"/>
    </location>
</feature>
<keyword evidence="4 5" id="KW-0067">ATP-binding</keyword>